<dbReference type="EMBL" id="JAWLKA010000041">
    <property type="protein sequence ID" value="MDV6286575.1"/>
    <property type="molecule type" value="Genomic_DNA"/>
</dbReference>
<keyword evidence="3" id="KW-0804">Transcription</keyword>
<dbReference type="RefSeq" id="WP_317571574.1">
    <property type="nucleotide sequence ID" value="NZ_JAWLKA010000041.1"/>
</dbReference>
<dbReference type="Gene3D" id="3.30.450.40">
    <property type="match status" value="1"/>
</dbReference>
<dbReference type="PANTHER" id="PTHR30136">
    <property type="entry name" value="HELIX-TURN-HELIX TRANSCRIPTIONAL REGULATOR, ICLR FAMILY"/>
    <property type="match status" value="1"/>
</dbReference>
<accession>A0ABU4CSN5</accession>
<evidence type="ECO:0000259" key="4">
    <source>
        <dbReference type="PROSITE" id="PS51077"/>
    </source>
</evidence>
<organism evidence="6 7">
    <name type="scientific">Rhodococcus jostii</name>
    <dbReference type="NCBI Taxonomy" id="132919"/>
    <lineage>
        <taxon>Bacteria</taxon>
        <taxon>Bacillati</taxon>
        <taxon>Actinomycetota</taxon>
        <taxon>Actinomycetes</taxon>
        <taxon>Mycobacteriales</taxon>
        <taxon>Nocardiaceae</taxon>
        <taxon>Rhodococcus</taxon>
    </lineage>
</organism>
<feature type="domain" description="IclR-ED" evidence="5">
    <location>
        <begin position="71"/>
        <end position="254"/>
    </location>
</feature>
<dbReference type="InterPro" id="IPR036390">
    <property type="entry name" value="WH_DNA-bd_sf"/>
</dbReference>
<gene>
    <name evidence="6" type="ORF">R3Q59_39530</name>
</gene>
<dbReference type="InterPro" id="IPR029016">
    <property type="entry name" value="GAF-like_dom_sf"/>
</dbReference>
<keyword evidence="1" id="KW-0805">Transcription regulation</keyword>
<dbReference type="Pfam" id="PF09339">
    <property type="entry name" value="HTH_IclR"/>
    <property type="match status" value="1"/>
</dbReference>
<dbReference type="Proteomes" id="UP001185737">
    <property type="component" value="Unassembled WGS sequence"/>
</dbReference>
<proteinExistence type="predicted"/>
<sequence>MVEKRSPLIASVQKAFSALRFIASASEPVTAKTLAEHMSAALPTTYHLLNTLVTEGALVKNRNLGYRLGPTIGLLSDAYLEQGEPVDILEEPLKELAMVTGESAYLSAWRNGEIEVVATAEGSHAVRVMELQRGSYGHAHARASGKLLLAYARPGLRERYLQEHPREALTTHTITELSELRHDLDLIKERGYATDLEEFTEDVSCIAVPILLEDRIFAAYTVSSPSSRFARSKEHLVKAAFDAAHTAEKLLQSD</sequence>
<keyword evidence="2" id="KW-0238">DNA-binding</keyword>
<dbReference type="PANTHER" id="PTHR30136:SF24">
    <property type="entry name" value="HTH-TYPE TRANSCRIPTIONAL REPRESSOR ALLR"/>
    <property type="match status" value="1"/>
</dbReference>
<evidence type="ECO:0000259" key="5">
    <source>
        <dbReference type="PROSITE" id="PS51078"/>
    </source>
</evidence>
<evidence type="ECO:0000256" key="1">
    <source>
        <dbReference type="ARBA" id="ARBA00023015"/>
    </source>
</evidence>
<feature type="domain" description="HTH iclR-type" evidence="4">
    <location>
        <begin position="9"/>
        <end position="70"/>
    </location>
</feature>
<dbReference type="Pfam" id="PF01614">
    <property type="entry name" value="IclR_C"/>
    <property type="match status" value="1"/>
</dbReference>
<dbReference type="Gene3D" id="1.10.10.10">
    <property type="entry name" value="Winged helix-like DNA-binding domain superfamily/Winged helix DNA-binding domain"/>
    <property type="match status" value="1"/>
</dbReference>
<dbReference type="SMART" id="SM00346">
    <property type="entry name" value="HTH_ICLR"/>
    <property type="match status" value="1"/>
</dbReference>
<dbReference type="InterPro" id="IPR014757">
    <property type="entry name" value="Tscrpt_reg_IclR_C"/>
</dbReference>
<dbReference type="InterPro" id="IPR005471">
    <property type="entry name" value="Tscrpt_reg_IclR_N"/>
</dbReference>
<keyword evidence="7" id="KW-1185">Reference proteome</keyword>
<dbReference type="PROSITE" id="PS51077">
    <property type="entry name" value="HTH_ICLR"/>
    <property type="match status" value="1"/>
</dbReference>
<dbReference type="PROSITE" id="PS51078">
    <property type="entry name" value="ICLR_ED"/>
    <property type="match status" value="1"/>
</dbReference>
<protein>
    <submittedName>
        <fullName evidence="6">IclR family transcriptional regulator</fullName>
    </submittedName>
</protein>
<evidence type="ECO:0000313" key="6">
    <source>
        <dbReference type="EMBL" id="MDV6286575.1"/>
    </source>
</evidence>
<dbReference type="InterPro" id="IPR050707">
    <property type="entry name" value="HTH_MetabolicPath_Reg"/>
</dbReference>
<dbReference type="SUPFAM" id="SSF55781">
    <property type="entry name" value="GAF domain-like"/>
    <property type="match status" value="1"/>
</dbReference>
<evidence type="ECO:0000256" key="2">
    <source>
        <dbReference type="ARBA" id="ARBA00023125"/>
    </source>
</evidence>
<evidence type="ECO:0000313" key="7">
    <source>
        <dbReference type="Proteomes" id="UP001185737"/>
    </source>
</evidence>
<dbReference type="SUPFAM" id="SSF46785">
    <property type="entry name" value="Winged helix' DNA-binding domain"/>
    <property type="match status" value="1"/>
</dbReference>
<reference evidence="6 7" key="1">
    <citation type="submission" date="2023-10" db="EMBL/GenBank/DDBJ databases">
        <title>Development of a sustainable strategy for remediation of hydrocarbon-contaminated territories based on the waste exchange concept.</title>
        <authorList>
            <person name="Krivoruchko A."/>
        </authorList>
    </citation>
    <scope>NUCLEOTIDE SEQUENCE [LARGE SCALE GENOMIC DNA]</scope>
    <source>
        <strain evidence="6 7">IEGM 60</strain>
    </source>
</reference>
<dbReference type="InterPro" id="IPR036388">
    <property type="entry name" value="WH-like_DNA-bd_sf"/>
</dbReference>
<name>A0ABU4CSN5_RHOJO</name>
<comment type="caution">
    <text evidence="6">The sequence shown here is derived from an EMBL/GenBank/DDBJ whole genome shotgun (WGS) entry which is preliminary data.</text>
</comment>
<evidence type="ECO:0000256" key="3">
    <source>
        <dbReference type="ARBA" id="ARBA00023163"/>
    </source>
</evidence>